<dbReference type="EMBL" id="SFCI01002503">
    <property type="protein sequence ID" value="TFY73830.1"/>
    <property type="molecule type" value="Genomic_DNA"/>
</dbReference>
<accession>A0A4Y9ZI13</accession>
<evidence type="ECO:0000256" key="4">
    <source>
        <dbReference type="ARBA" id="ARBA00022692"/>
    </source>
</evidence>
<keyword evidence="9" id="KW-0961">Cell wall biogenesis/degradation</keyword>
<dbReference type="OrthoDB" id="10029326at2759"/>
<keyword evidence="6" id="KW-0256">Endoplasmic reticulum</keyword>
<evidence type="ECO:0000256" key="5">
    <source>
        <dbReference type="ARBA" id="ARBA00022729"/>
    </source>
</evidence>
<keyword evidence="5 10" id="KW-0732">Signal</keyword>
<dbReference type="GO" id="GO:0005789">
    <property type="term" value="C:endoplasmic reticulum membrane"/>
    <property type="evidence" value="ECO:0007669"/>
    <property type="project" value="UniProtKB-SubCell"/>
</dbReference>
<evidence type="ECO:0000256" key="9">
    <source>
        <dbReference type="ARBA" id="ARBA00023316"/>
    </source>
</evidence>
<organism evidence="11 12">
    <name type="scientific">Hericium alpestre</name>
    <dbReference type="NCBI Taxonomy" id="135208"/>
    <lineage>
        <taxon>Eukaryota</taxon>
        <taxon>Fungi</taxon>
        <taxon>Dikarya</taxon>
        <taxon>Basidiomycota</taxon>
        <taxon>Agaricomycotina</taxon>
        <taxon>Agaricomycetes</taxon>
        <taxon>Russulales</taxon>
        <taxon>Hericiaceae</taxon>
        <taxon>Hericium</taxon>
    </lineage>
</organism>
<evidence type="ECO:0000256" key="3">
    <source>
        <dbReference type="ARBA" id="ARBA00022089"/>
    </source>
</evidence>
<gene>
    <name evidence="11" type="ORF">EWM64_g10182</name>
</gene>
<keyword evidence="8" id="KW-0472">Membrane</keyword>
<dbReference type="GO" id="GO:0006078">
    <property type="term" value="P:(1-&gt;6)-beta-D-glucan biosynthetic process"/>
    <property type="evidence" value="ECO:0007669"/>
    <property type="project" value="TreeGrafter"/>
</dbReference>
<evidence type="ECO:0000313" key="11">
    <source>
        <dbReference type="EMBL" id="TFY73830.1"/>
    </source>
</evidence>
<keyword evidence="4" id="KW-0812">Transmembrane</keyword>
<evidence type="ECO:0000256" key="7">
    <source>
        <dbReference type="ARBA" id="ARBA00022989"/>
    </source>
</evidence>
<dbReference type="Proteomes" id="UP000298061">
    <property type="component" value="Unassembled WGS sequence"/>
</dbReference>
<comment type="similarity">
    <text evidence="2">Belongs to the BIG1 family.</text>
</comment>
<sequence>MLRQTLALATFLPIAFAFSDTVPIVAWSSHKSSALDVLPSAHKTSPHAGAVFESILFDDDACSNDAVVLVDQPGLHASDLRTLSPTSPLTTLLHNSPSSVQLPYVKRAEGAPSIQDIAELVSKRCGSRALNFMAGQGGVTYEKGSKHVMCVSMPHLEGDATHIY</sequence>
<evidence type="ECO:0000256" key="10">
    <source>
        <dbReference type="SAM" id="SignalP"/>
    </source>
</evidence>
<keyword evidence="12" id="KW-1185">Reference proteome</keyword>
<comment type="subcellular location">
    <subcellularLocation>
        <location evidence="1">Endoplasmic reticulum membrane</location>
        <topology evidence="1">Single-pass type I membrane protein</topology>
    </subcellularLocation>
</comment>
<evidence type="ECO:0000256" key="1">
    <source>
        <dbReference type="ARBA" id="ARBA00004115"/>
    </source>
</evidence>
<protein>
    <recommendedName>
        <fullName evidence="3">Protein BIG1</fullName>
    </recommendedName>
</protein>
<name>A0A4Y9ZI13_9AGAM</name>
<evidence type="ECO:0000256" key="2">
    <source>
        <dbReference type="ARBA" id="ARBA00008203"/>
    </source>
</evidence>
<keyword evidence="7" id="KW-1133">Transmembrane helix</keyword>
<comment type="caution">
    <text evidence="11">The sequence shown here is derived from an EMBL/GenBank/DDBJ whole genome shotgun (WGS) entry which is preliminary data.</text>
</comment>
<dbReference type="AlphaFoldDB" id="A0A4Y9ZI13"/>
<evidence type="ECO:0000256" key="6">
    <source>
        <dbReference type="ARBA" id="ARBA00022824"/>
    </source>
</evidence>
<dbReference type="InterPro" id="IPR037654">
    <property type="entry name" value="Big1"/>
</dbReference>
<dbReference type="PANTHER" id="PTHR28285">
    <property type="entry name" value="PROTEIN BIG1"/>
    <property type="match status" value="1"/>
</dbReference>
<dbReference type="GO" id="GO:0071555">
    <property type="term" value="P:cell wall organization"/>
    <property type="evidence" value="ECO:0007669"/>
    <property type="project" value="UniProtKB-KW"/>
</dbReference>
<evidence type="ECO:0000256" key="8">
    <source>
        <dbReference type="ARBA" id="ARBA00023136"/>
    </source>
</evidence>
<dbReference type="PANTHER" id="PTHR28285:SF1">
    <property type="entry name" value="PROTEIN BIG1"/>
    <property type="match status" value="1"/>
</dbReference>
<feature type="chain" id="PRO_5021398718" description="Protein BIG1" evidence="10">
    <location>
        <begin position="18"/>
        <end position="164"/>
    </location>
</feature>
<dbReference type="GO" id="GO:0009272">
    <property type="term" value="P:fungal-type cell wall biogenesis"/>
    <property type="evidence" value="ECO:0007669"/>
    <property type="project" value="TreeGrafter"/>
</dbReference>
<proteinExistence type="inferred from homology"/>
<evidence type="ECO:0000313" key="12">
    <source>
        <dbReference type="Proteomes" id="UP000298061"/>
    </source>
</evidence>
<feature type="signal peptide" evidence="10">
    <location>
        <begin position="1"/>
        <end position="17"/>
    </location>
</feature>
<reference evidence="11 12" key="1">
    <citation type="submission" date="2019-02" db="EMBL/GenBank/DDBJ databases">
        <title>Genome sequencing of the rare red list fungi Hericium alpestre (H. flagellum).</title>
        <authorList>
            <person name="Buettner E."/>
            <person name="Kellner H."/>
        </authorList>
    </citation>
    <scope>NUCLEOTIDE SEQUENCE [LARGE SCALE GENOMIC DNA]</scope>
    <source>
        <strain evidence="11 12">DSM 108284</strain>
    </source>
</reference>